<evidence type="ECO:0000313" key="2">
    <source>
        <dbReference type="EMBL" id="GAD06033.1"/>
    </source>
</evidence>
<gene>
    <name evidence="2" type="ORF">PORCRE_1753</name>
</gene>
<organism evidence="2 3">
    <name type="scientific">Porphyromonas crevioricanis JCM 15906</name>
    <dbReference type="NCBI Taxonomy" id="1305617"/>
    <lineage>
        <taxon>Bacteria</taxon>
        <taxon>Pseudomonadati</taxon>
        <taxon>Bacteroidota</taxon>
        <taxon>Bacteroidia</taxon>
        <taxon>Bacteroidales</taxon>
        <taxon>Porphyromonadaceae</taxon>
        <taxon>Porphyromonas</taxon>
    </lineage>
</organism>
<proteinExistence type="predicted"/>
<dbReference type="Proteomes" id="UP000018031">
    <property type="component" value="Unassembled WGS sequence"/>
</dbReference>
<dbReference type="InterPro" id="IPR027417">
    <property type="entry name" value="P-loop_NTPase"/>
</dbReference>
<dbReference type="Pfam" id="PF13173">
    <property type="entry name" value="AAA_14"/>
    <property type="match status" value="1"/>
</dbReference>
<dbReference type="InterPro" id="IPR041682">
    <property type="entry name" value="AAA_14"/>
</dbReference>
<reference evidence="3" key="1">
    <citation type="journal article" date="2013" name="Genome">
        <title>Draft Genome Sequences of Porphyromonas crevioricanis JCM 15906T and Porphyromonas cansulci JCM 13913T Isolated from a Canine Oral Cavity.</title>
        <authorList>
            <person name="Sakamoto M."/>
            <person name="Tanaka N."/>
            <person name="Shiwa Y."/>
            <person name="Yoshikawa H."/>
            <person name="Ohkuma M."/>
        </authorList>
    </citation>
    <scope>NUCLEOTIDE SEQUENCE [LARGE SCALE GENOMIC DNA]</scope>
    <source>
        <strain evidence="3">JCM 15906</strain>
    </source>
</reference>
<reference evidence="2 3" key="2">
    <citation type="journal article" date="2013" name="Genome Announc.">
        <title>Draft Genome Sequences of Porphyromonas crevioricanis JCM 15906T and Porphyromonas cansulci JCM 13913T Isolated from a Canine Oral Cavity.</title>
        <authorList>
            <person name="Sakamoto M."/>
            <person name="Tanaka N."/>
            <person name="Shiwa Y."/>
            <person name="Yoshikawa H."/>
            <person name="Ohkuma M."/>
        </authorList>
    </citation>
    <scope>NUCLEOTIDE SEQUENCE [LARGE SCALE GENOMIC DNA]</scope>
    <source>
        <strain evidence="2 3">JCM 15906</strain>
    </source>
</reference>
<accession>T1CSC0</accession>
<evidence type="ECO:0000259" key="1">
    <source>
        <dbReference type="Pfam" id="PF13173"/>
    </source>
</evidence>
<dbReference type="PANTHER" id="PTHR42990:SF1">
    <property type="entry name" value="AAA+ ATPASE DOMAIN-CONTAINING PROTEIN"/>
    <property type="match status" value="1"/>
</dbReference>
<sequence length="385" mass="45018">MLSNSHSSLRRGLMDEIDWSKHLIGIKGARGVGKTTFLLDYAAEHYQIDDRRCLYANLNQFCFSEMSIIGFAEQFVKDGGEVLLLDQVFKYPNWSEELRYCYEHFPSLKIVFTGSTVMRLKEENEQLRGICQPYTLNGFSFREFLYQMTGHKFPVLKLSEIQQQHEEIAREIVSKAHPALWLNDFIHHGHYPFFLEKHNYSENLLKAINMMLEVDVLLIRQIDQRFLHKLRRMLYLMSMEAPAWPNVSKLSQTLELSRATVGNYMQYLADARLVNLLYKSGDNSQKKPSKYYLHNPNLCFVLNPQTAFDAQTYATFFLNQVKVRHDVSVPKQNGIDFLLDNEYSYSVQTDQEGIRKSKPRQYTAVANIEVGKEKVIPLWLFGFLY</sequence>
<comment type="caution">
    <text evidence="2">The sequence shown here is derived from an EMBL/GenBank/DDBJ whole genome shotgun (WGS) entry which is preliminary data.</text>
</comment>
<evidence type="ECO:0000313" key="3">
    <source>
        <dbReference type="Proteomes" id="UP000018031"/>
    </source>
</evidence>
<dbReference type="PANTHER" id="PTHR42990">
    <property type="entry name" value="ATPASE"/>
    <property type="match status" value="1"/>
</dbReference>
<name>T1CSC0_9PORP</name>
<feature type="domain" description="AAA" evidence="1">
    <location>
        <begin position="21"/>
        <end position="145"/>
    </location>
</feature>
<dbReference type="EMBL" id="BAOU01000054">
    <property type="protein sequence ID" value="GAD06033.1"/>
    <property type="molecule type" value="Genomic_DNA"/>
</dbReference>
<protein>
    <submittedName>
        <fullName evidence="2">ATPase</fullName>
    </submittedName>
</protein>
<dbReference type="SUPFAM" id="SSF52540">
    <property type="entry name" value="P-loop containing nucleoside triphosphate hydrolases"/>
    <property type="match status" value="1"/>
</dbReference>
<dbReference type="AlphaFoldDB" id="T1CSC0"/>